<evidence type="ECO:0000256" key="1">
    <source>
        <dbReference type="ARBA" id="ARBA00037226"/>
    </source>
</evidence>
<evidence type="ECO:0000259" key="2">
    <source>
        <dbReference type="Pfam" id="PF02777"/>
    </source>
</evidence>
<protein>
    <recommendedName>
        <fullName evidence="2">Manganese/iron superoxide dismutase C-terminal domain-containing protein</fullName>
    </recommendedName>
</protein>
<feature type="domain" description="Manganese/iron superoxide dismutase C-terminal" evidence="2">
    <location>
        <begin position="132"/>
        <end position="185"/>
    </location>
</feature>
<dbReference type="Gene3D" id="3.55.40.20">
    <property type="entry name" value="Iron/manganese superoxide dismutase, C-terminal domain"/>
    <property type="match status" value="1"/>
</dbReference>
<name>A0ABR3GAP7_9PEZI</name>
<dbReference type="InterPro" id="IPR019832">
    <property type="entry name" value="Mn/Fe_SOD_C"/>
</dbReference>
<dbReference type="SUPFAM" id="SSF46609">
    <property type="entry name" value="Fe,Mn superoxide dismutase (SOD), N-terminal domain"/>
    <property type="match status" value="1"/>
</dbReference>
<evidence type="ECO:0000313" key="3">
    <source>
        <dbReference type="EMBL" id="KAL0632943.1"/>
    </source>
</evidence>
<dbReference type="Proteomes" id="UP001447188">
    <property type="component" value="Unassembled WGS sequence"/>
</dbReference>
<feature type="domain" description="Manganese/iron superoxide dismutase C-terminal" evidence="2">
    <location>
        <begin position="222"/>
        <end position="263"/>
    </location>
</feature>
<keyword evidence="4" id="KW-1185">Reference proteome</keyword>
<accession>A0ABR3GAP7</accession>
<reference evidence="3 4" key="1">
    <citation type="submission" date="2024-02" db="EMBL/GenBank/DDBJ databases">
        <title>Discinaceae phylogenomics.</title>
        <authorList>
            <person name="Dirks A.C."/>
            <person name="James T.Y."/>
        </authorList>
    </citation>
    <scope>NUCLEOTIDE SEQUENCE [LARGE SCALE GENOMIC DNA]</scope>
    <source>
        <strain evidence="3 4">ACD0624</strain>
    </source>
</reference>
<dbReference type="PANTHER" id="PTHR43595:SF2">
    <property type="entry name" value="SMALL RIBOSOMAL SUBUNIT PROTEIN MS42"/>
    <property type="match status" value="1"/>
</dbReference>
<gene>
    <name evidence="3" type="ORF">Q9L58_008172</name>
</gene>
<dbReference type="InterPro" id="IPR036324">
    <property type="entry name" value="Mn/Fe_SOD_N_sf"/>
</dbReference>
<proteinExistence type="predicted"/>
<dbReference type="EMBL" id="JBBBZM010000143">
    <property type="protein sequence ID" value="KAL0632943.1"/>
    <property type="molecule type" value="Genomic_DNA"/>
</dbReference>
<dbReference type="PANTHER" id="PTHR43595">
    <property type="entry name" value="37S RIBOSOMAL PROTEIN S26, MITOCHONDRIAL"/>
    <property type="match status" value="1"/>
</dbReference>
<dbReference type="SUPFAM" id="SSF54719">
    <property type="entry name" value="Fe,Mn superoxide dismutase (SOD), C-terminal domain"/>
    <property type="match status" value="1"/>
</dbReference>
<comment type="function">
    <text evidence="1">Component of the mitochondrial ribosome (mitoribosome), a dedicated translation machinery responsible for the synthesis of mitochondrial genome-encoded proteins, including at least some of the essential transmembrane subunits of the mitochondrial respiratory chain. The mitoribosomes are attached to the mitochondrial inner membrane and translation products are cotranslationally integrated into the membrane.</text>
</comment>
<sequence length="278" mass="31045">MSAPSLLRRHVLRAASPLIRKPFAPLQKRFVHEFPVLGGDSLRRVDGIPGLFTPAAYRLAWTEYQKGLVEKLNLLTAGTDFADKPAVEIAIMTARQADLAATFNYASQAHNNHFFFSALSSHGKETPMPDVLTAYITDTFSSLEALKIELLATAEAMFGCGWVWLVLDHHKRFRILCTYNAGTPYGEAFRRQDTDMNTGETLGGDAKYTSAIQKAAKGSGARNFLPLVNVNCWQHAWITDYGVLGKRKYLEAWWKMVDWEVVAGRLGTIAVTPMRTLY</sequence>
<organism evidence="3 4">
    <name type="scientific">Discina gigas</name>
    <dbReference type="NCBI Taxonomy" id="1032678"/>
    <lineage>
        <taxon>Eukaryota</taxon>
        <taxon>Fungi</taxon>
        <taxon>Dikarya</taxon>
        <taxon>Ascomycota</taxon>
        <taxon>Pezizomycotina</taxon>
        <taxon>Pezizomycetes</taxon>
        <taxon>Pezizales</taxon>
        <taxon>Discinaceae</taxon>
        <taxon>Discina</taxon>
    </lineage>
</organism>
<dbReference type="InterPro" id="IPR036314">
    <property type="entry name" value="SOD_C_sf"/>
</dbReference>
<dbReference type="Pfam" id="PF02777">
    <property type="entry name" value="Sod_Fe_C"/>
    <property type="match status" value="2"/>
</dbReference>
<comment type="caution">
    <text evidence="3">The sequence shown here is derived from an EMBL/GenBank/DDBJ whole genome shotgun (WGS) entry which is preliminary data.</text>
</comment>
<evidence type="ECO:0000313" key="4">
    <source>
        <dbReference type="Proteomes" id="UP001447188"/>
    </source>
</evidence>